<sequence length="78" mass="8387">MLGSAGTTPIPSQAAIRQPGIARAHYAAKPLRRLPTQRAGHLHTAGSSEEDSPRDDGAHGADWKGKRMTKRGEAKFQE</sequence>
<name>A0A4R0RP94_9APHY</name>
<comment type="caution">
    <text evidence="2">The sequence shown here is derived from an EMBL/GenBank/DDBJ whole genome shotgun (WGS) entry which is preliminary data.</text>
</comment>
<protein>
    <submittedName>
        <fullName evidence="2">Uncharacterized protein</fullName>
    </submittedName>
</protein>
<dbReference type="EMBL" id="RWJN01000017">
    <property type="protein sequence ID" value="TCD70660.1"/>
    <property type="molecule type" value="Genomic_DNA"/>
</dbReference>
<feature type="region of interest" description="Disordered" evidence="1">
    <location>
        <begin position="1"/>
        <end position="78"/>
    </location>
</feature>
<gene>
    <name evidence="2" type="ORF">EIP91_002381</name>
</gene>
<evidence type="ECO:0000313" key="3">
    <source>
        <dbReference type="Proteomes" id="UP000292702"/>
    </source>
</evidence>
<evidence type="ECO:0000256" key="1">
    <source>
        <dbReference type="SAM" id="MobiDB-lite"/>
    </source>
</evidence>
<proteinExistence type="predicted"/>
<evidence type="ECO:0000313" key="2">
    <source>
        <dbReference type="EMBL" id="TCD70660.1"/>
    </source>
</evidence>
<accession>A0A4R0RP94</accession>
<organism evidence="2 3">
    <name type="scientific">Steccherinum ochraceum</name>
    <dbReference type="NCBI Taxonomy" id="92696"/>
    <lineage>
        <taxon>Eukaryota</taxon>
        <taxon>Fungi</taxon>
        <taxon>Dikarya</taxon>
        <taxon>Basidiomycota</taxon>
        <taxon>Agaricomycotina</taxon>
        <taxon>Agaricomycetes</taxon>
        <taxon>Polyporales</taxon>
        <taxon>Steccherinaceae</taxon>
        <taxon>Steccherinum</taxon>
    </lineage>
</organism>
<feature type="compositionally biased region" description="Basic and acidic residues" evidence="1">
    <location>
        <begin position="54"/>
        <end position="78"/>
    </location>
</feature>
<dbReference type="Proteomes" id="UP000292702">
    <property type="component" value="Unassembled WGS sequence"/>
</dbReference>
<reference evidence="2 3" key="1">
    <citation type="submission" date="2018-11" db="EMBL/GenBank/DDBJ databases">
        <title>Genome assembly of Steccherinum ochraceum LE-BIN_3174, the white-rot fungus of the Steccherinaceae family (The Residual Polyporoid clade, Polyporales, Basidiomycota).</title>
        <authorList>
            <person name="Fedorova T.V."/>
            <person name="Glazunova O.A."/>
            <person name="Landesman E.O."/>
            <person name="Moiseenko K.V."/>
            <person name="Psurtseva N.V."/>
            <person name="Savinova O.S."/>
            <person name="Shakhova N.V."/>
            <person name="Tyazhelova T.V."/>
            <person name="Vasina D.V."/>
        </authorList>
    </citation>
    <scope>NUCLEOTIDE SEQUENCE [LARGE SCALE GENOMIC DNA]</scope>
    <source>
        <strain evidence="2 3">LE-BIN_3174</strain>
    </source>
</reference>
<feature type="compositionally biased region" description="Polar residues" evidence="1">
    <location>
        <begin position="1"/>
        <end position="11"/>
    </location>
</feature>
<dbReference type="AlphaFoldDB" id="A0A4R0RP94"/>
<keyword evidence="3" id="KW-1185">Reference proteome</keyword>